<keyword evidence="7" id="KW-0770">Synapse</keyword>
<evidence type="ECO:0000259" key="13">
    <source>
        <dbReference type="PROSITE" id="PS50188"/>
    </source>
</evidence>
<dbReference type="GO" id="GO:0016567">
    <property type="term" value="P:protein ubiquitination"/>
    <property type="evidence" value="ECO:0007669"/>
    <property type="project" value="UniProtKB-UniPathway"/>
</dbReference>
<evidence type="ECO:0000256" key="11">
    <source>
        <dbReference type="ARBA" id="ARBA00035396"/>
    </source>
</evidence>
<dbReference type="SUPFAM" id="SSF81383">
    <property type="entry name" value="F-box domain"/>
    <property type="match status" value="1"/>
</dbReference>
<comment type="subcellular location">
    <subcellularLocation>
        <location evidence="9">Synapse</location>
    </subcellularLocation>
</comment>
<comment type="similarity">
    <text evidence="2">Belongs to the universal ribosomal protein uL3 family.</text>
</comment>
<keyword evidence="8" id="KW-0687">Ribonucleoprotein</keyword>
<dbReference type="InterPro" id="IPR001870">
    <property type="entry name" value="B30.2/SPRY"/>
</dbReference>
<evidence type="ECO:0000256" key="7">
    <source>
        <dbReference type="ARBA" id="ARBA00023018"/>
    </source>
</evidence>
<dbReference type="PROSITE" id="PS51257">
    <property type="entry name" value="PROKAR_LIPOPROTEIN"/>
    <property type="match status" value="1"/>
</dbReference>
<proteinExistence type="inferred from homology"/>
<keyword evidence="14" id="KW-1185">Reference proteome</keyword>
<evidence type="ECO:0000256" key="3">
    <source>
        <dbReference type="ARBA" id="ARBA00007328"/>
    </source>
</evidence>
<dbReference type="InterPro" id="IPR009000">
    <property type="entry name" value="Transl_B-barrel_sf"/>
</dbReference>
<protein>
    <recommendedName>
        <fullName evidence="4">F-box/SPRY domain-containing protein 1</fullName>
    </recommendedName>
    <alternativeName>
        <fullName evidence="11">39S ribosomal protein L3, mitochondrial</fullName>
    </alternativeName>
    <alternativeName>
        <fullName evidence="10">Large ribosomal subunit protein uL3m</fullName>
    </alternativeName>
</protein>
<dbReference type="InterPro" id="IPR035784">
    <property type="entry name" value="SPRY_FBXO45"/>
</dbReference>
<evidence type="ECO:0000256" key="1">
    <source>
        <dbReference type="ARBA" id="ARBA00004906"/>
    </source>
</evidence>
<dbReference type="Proteomes" id="UP000046393">
    <property type="component" value="Unplaced"/>
</dbReference>
<dbReference type="PANTHER" id="PTHR11229:SF8">
    <property type="entry name" value="LARGE RIBOSOMAL SUBUNIT PROTEIN UL3M"/>
    <property type="match status" value="1"/>
</dbReference>
<dbReference type="SMART" id="SM00256">
    <property type="entry name" value="FBOX"/>
    <property type="match status" value="1"/>
</dbReference>
<evidence type="ECO:0000256" key="8">
    <source>
        <dbReference type="ARBA" id="ARBA00023274"/>
    </source>
</evidence>
<accession>A0A0N5AFQ6</accession>
<dbReference type="Gene3D" id="2.60.120.920">
    <property type="match status" value="1"/>
</dbReference>
<dbReference type="Pfam" id="PF00622">
    <property type="entry name" value="SPRY"/>
    <property type="match status" value="1"/>
</dbReference>
<evidence type="ECO:0000256" key="10">
    <source>
        <dbReference type="ARBA" id="ARBA00035209"/>
    </source>
</evidence>
<dbReference type="UniPathway" id="UPA00143"/>
<dbReference type="STRING" id="451379.A0A0N5AFQ6"/>
<dbReference type="GO" id="GO:0003735">
    <property type="term" value="F:structural constituent of ribosome"/>
    <property type="evidence" value="ECO:0007669"/>
    <property type="project" value="InterPro"/>
</dbReference>
<dbReference type="Pfam" id="PF00297">
    <property type="entry name" value="Ribosomal_L3"/>
    <property type="match status" value="1"/>
</dbReference>
<dbReference type="PROSITE" id="PS50188">
    <property type="entry name" value="B302_SPRY"/>
    <property type="match status" value="1"/>
</dbReference>
<evidence type="ECO:0000256" key="4">
    <source>
        <dbReference type="ARBA" id="ARBA00016614"/>
    </source>
</evidence>
<dbReference type="GO" id="GO:0045202">
    <property type="term" value="C:synapse"/>
    <property type="evidence" value="ECO:0007669"/>
    <property type="project" value="UniProtKB-SubCell"/>
</dbReference>
<dbReference type="SUPFAM" id="SSF49899">
    <property type="entry name" value="Concanavalin A-like lectins/glucanases"/>
    <property type="match status" value="1"/>
</dbReference>
<dbReference type="InterPro" id="IPR036047">
    <property type="entry name" value="F-box-like_dom_sf"/>
</dbReference>
<comment type="pathway">
    <text evidence="1">Protein modification; protein ubiquitination.</text>
</comment>
<dbReference type="InterPro" id="IPR001810">
    <property type="entry name" value="F-box_dom"/>
</dbReference>
<evidence type="ECO:0000256" key="5">
    <source>
        <dbReference type="ARBA" id="ARBA00022786"/>
    </source>
</evidence>
<dbReference type="InterPro" id="IPR000597">
    <property type="entry name" value="Ribosomal_uL3"/>
</dbReference>
<evidence type="ECO:0000313" key="15">
    <source>
        <dbReference type="WBParaSite" id="SMUV_0000312001-mRNA-1"/>
    </source>
</evidence>
<dbReference type="PROSITE" id="PS50181">
    <property type="entry name" value="FBOX"/>
    <property type="match status" value="1"/>
</dbReference>
<dbReference type="InterPro" id="IPR019927">
    <property type="entry name" value="Ribosomal_uL3_bac/org-type"/>
</dbReference>
<reference evidence="15" key="1">
    <citation type="submission" date="2017-02" db="UniProtKB">
        <authorList>
            <consortium name="WormBaseParasite"/>
        </authorList>
    </citation>
    <scope>IDENTIFICATION</scope>
</reference>
<dbReference type="GO" id="GO:0006412">
    <property type="term" value="P:translation"/>
    <property type="evidence" value="ECO:0007669"/>
    <property type="project" value="InterPro"/>
</dbReference>
<comment type="similarity">
    <text evidence="3">Belongs to the FBXO45/Fsn family.</text>
</comment>
<sequence length="679" mass="76965">MLRTLGDCSSTFASSSALLVASCRPDIYCLLQKRWRRRILKPPYWLPPTIDNTVDDIDKDTRSLLRQISEQNIDANPSWMNSSTLLQKTSSTLPDSNYEGYTSSSRRVGLIARKLGMVPQWLNDGTRVLCTMLEFADNQVISVTDPNTWFRYSPTGKRKAFGRFGPMWLVLVGAINADPTKFTSEYRHIFNRRGIPVKEVLKGFVATEDAIVSPGTSLHVCHFNIGQHVSVTGKTIDWGFQGVVRRWGMRGQPKLGTTKSHRRVGAIGIKGEARVWPGRRLPGHMGYEWVTIPSLEVLRIIPEKQVMYIKGSVPGEIGEILMVQDTMIPEKRVKNPQFPTFFPKFNDSHELIYDEYLEKLSDTVLMDNGQIYAKKMFRFTSPSIVFTEEHETQLPGRDKSRAKVWSEYRKIAVRSSYVIVAKMPRAISAARLPPTILSAIFEYLDLAGIAACMRVCRHWSTVLAYEDSYVWEFIARRVIPEEAFRETALLSQTPTLKQKLRAFMYAWNPLDSSRNNYLRTNGFTVHRNPVAQSTDGIRGKRGVNSGVHAWEFVWEGPLGTVACIGVATKYAALHCEGYIPLLGSDDQSWGWNLVDNVLFHNNEQISSYPHVNNPPKYQVGERIRMILDCESHMLYFERGSEFLGIAFDQLPPVKLFPAICGVYGNTEVTMVYIGPPLLG</sequence>
<keyword evidence="6" id="KW-0689">Ribosomal protein</keyword>
<dbReference type="Gene3D" id="2.40.30.10">
    <property type="entry name" value="Translation factors"/>
    <property type="match status" value="2"/>
</dbReference>
<dbReference type="InterPro" id="IPR013320">
    <property type="entry name" value="ConA-like_dom_sf"/>
</dbReference>
<evidence type="ECO:0000256" key="6">
    <source>
        <dbReference type="ARBA" id="ARBA00022980"/>
    </source>
</evidence>
<feature type="domain" description="F-box" evidence="12">
    <location>
        <begin position="426"/>
        <end position="474"/>
    </location>
</feature>
<dbReference type="InterPro" id="IPR043136">
    <property type="entry name" value="B30.2/SPRY_sf"/>
</dbReference>
<dbReference type="Gene3D" id="1.20.1280.50">
    <property type="match status" value="1"/>
</dbReference>
<evidence type="ECO:0000313" key="14">
    <source>
        <dbReference type="Proteomes" id="UP000046393"/>
    </source>
</evidence>
<dbReference type="GO" id="GO:0005762">
    <property type="term" value="C:mitochondrial large ribosomal subunit"/>
    <property type="evidence" value="ECO:0007669"/>
    <property type="project" value="TreeGrafter"/>
</dbReference>
<keyword evidence="5" id="KW-0833">Ubl conjugation pathway</keyword>
<dbReference type="SUPFAM" id="SSF50447">
    <property type="entry name" value="Translation proteins"/>
    <property type="match status" value="1"/>
</dbReference>
<name>A0A0N5AFQ6_9BILA</name>
<dbReference type="PANTHER" id="PTHR11229">
    <property type="entry name" value="50S RIBOSOMAL PROTEIN L3"/>
    <property type="match status" value="1"/>
</dbReference>
<evidence type="ECO:0000256" key="2">
    <source>
        <dbReference type="ARBA" id="ARBA00006540"/>
    </source>
</evidence>
<dbReference type="SMART" id="SM00449">
    <property type="entry name" value="SPRY"/>
    <property type="match status" value="1"/>
</dbReference>
<dbReference type="Pfam" id="PF12937">
    <property type="entry name" value="F-box-like"/>
    <property type="match status" value="1"/>
</dbReference>
<dbReference type="InterPro" id="IPR003877">
    <property type="entry name" value="SPRY_dom"/>
</dbReference>
<dbReference type="WBParaSite" id="SMUV_0000312001-mRNA-1">
    <property type="protein sequence ID" value="SMUV_0000312001-mRNA-1"/>
    <property type="gene ID" value="SMUV_0000312001"/>
</dbReference>
<evidence type="ECO:0000259" key="12">
    <source>
        <dbReference type="PROSITE" id="PS50181"/>
    </source>
</evidence>
<dbReference type="AlphaFoldDB" id="A0A0N5AFQ6"/>
<dbReference type="CDD" id="cd12907">
    <property type="entry name" value="SPRY_Fbox"/>
    <property type="match status" value="1"/>
</dbReference>
<evidence type="ECO:0000256" key="9">
    <source>
        <dbReference type="ARBA" id="ARBA00034103"/>
    </source>
</evidence>
<feature type="domain" description="B30.2/SPRY" evidence="13">
    <location>
        <begin position="485"/>
        <end position="677"/>
    </location>
</feature>
<organism evidence="14 15">
    <name type="scientific">Syphacia muris</name>
    <dbReference type="NCBI Taxonomy" id="451379"/>
    <lineage>
        <taxon>Eukaryota</taxon>
        <taxon>Metazoa</taxon>
        <taxon>Ecdysozoa</taxon>
        <taxon>Nematoda</taxon>
        <taxon>Chromadorea</taxon>
        <taxon>Rhabditida</taxon>
        <taxon>Spirurina</taxon>
        <taxon>Oxyuridomorpha</taxon>
        <taxon>Oxyuroidea</taxon>
        <taxon>Oxyuridae</taxon>
        <taxon>Syphacia</taxon>
    </lineage>
</organism>